<accession>A0ACD4NTT3</accession>
<protein>
    <submittedName>
        <fullName evidence="1">F0F1 ATP synthase subunit B</fullName>
    </submittedName>
</protein>
<organism evidence="1 2">
    <name type="scientific">Antarcticirhabdus aurantiaca</name>
    <dbReference type="NCBI Taxonomy" id="2606717"/>
    <lineage>
        <taxon>Bacteria</taxon>
        <taxon>Pseudomonadati</taxon>
        <taxon>Pseudomonadota</taxon>
        <taxon>Alphaproteobacteria</taxon>
        <taxon>Hyphomicrobiales</taxon>
        <taxon>Aurantimonadaceae</taxon>
        <taxon>Antarcticirhabdus</taxon>
    </lineage>
</organism>
<keyword evidence="2" id="KW-1185">Reference proteome</keyword>
<dbReference type="EMBL" id="CP113520">
    <property type="protein sequence ID" value="WAJ30270.1"/>
    <property type="molecule type" value="Genomic_DNA"/>
</dbReference>
<name>A0ACD4NTT3_9HYPH</name>
<evidence type="ECO:0000313" key="2">
    <source>
        <dbReference type="Proteomes" id="UP001163223"/>
    </source>
</evidence>
<evidence type="ECO:0000313" key="1">
    <source>
        <dbReference type="EMBL" id="WAJ30270.1"/>
    </source>
</evidence>
<gene>
    <name evidence="1" type="ORF">OXU80_08720</name>
</gene>
<proteinExistence type="predicted"/>
<dbReference type="Proteomes" id="UP001163223">
    <property type="component" value="Chromosome"/>
</dbReference>
<reference evidence="1" key="1">
    <citation type="submission" date="2022-11" db="EMBL/GenBank/DDBJ databases">
        <title>beta-Carotene-producing bacterium, Jeongeuplla avenae sp. nov., alleviates the salt stress of Arabidopsis seedlings.</title>
        <authorList>
            <person name="Jiang L."/>
            <person name="Lee J."/>
        </authorList>
    </citation>
    <scope>NUCLEOTIDE SEQUENCE</scope>
    <source>
        <strain evidence="1">DY_R2A_6</strain>
    </source>
</reference>
<sequence>MFVTPAMAQEEHPATEEALPSDHGQPSVEGTVVPTQDHGTEGPFPPMNPEFFASQILWLAITFGIFYLVLKRVILPRIGGIIENRRDRIALDLEAAERMKTDADEAQAAYSQELAEARARSQKIAGDARDSARADAEAERARIEGDLDARLETAQARIGEIKTRTLADVGQIAEDVTQAVLSQVAGIQANQDEVSRAVQAVRA</sequence>